<dbReference type="InterPro" id="IPR020127">
    <property type="entry name" value="Colicin-E5_imm"/>
</dbReference>
<evidence type="ECO:0000313" key="1">
    <source>
        <dbReference type="EMBL" id="ONU75250.1"/>
    </source>
</evidence>
<protein>
    <submittedName>
        <fullName evidence="1">Colicin immunity protein</fullName>
    </submittedName>
</protein>
<dbReference type="AlphaFoldDB" id="A0A1V2VTA2"/>
<dbReference type="Pfam" id="PF11480">
    <property type="entry name" value="ImmE5"/>
    <property type="match status" value="1"/>
</dbReference>
<dbReference type="Gene3D" id="3.30.190.30">
    <property type="match status" value="1"/>
</dbReference>
<dbReference type="Proteomes" id="UP000188543">
    <property type="component" value="Unassembled WGS sequence"/>
</dbReference>
<evidence type="ECO:0000313" key="2">
    <source>
        <dbReference type="Proteomes" id="UP000188543"/>
    </source>
</evidence>
<dbReference type="RefSeq" id="WP_077020423.1">
    <property type="nucleotide sequence ID" value="NZ_CADETK010000016.1"/>
</dbReference>
<sequence length="120" mass="13351">MNMMNIDHHRVYDSSDDFFLLAGSIVMKLTTEAAVDVCERAAQQGLVVARIEGGIWRNPGFEARVDCIWDGADPPVDLDAAEQNNQRAAEFIRSESPPHDVFVVTAPSMTGWKHRRRAGP</sequence>
<organism evidence="1 2">
    <name type="scientific">Burkholderia cenocepacia</name>
    <dbReference type="NCBI Taxonomy" id="95486"/>
    <lineage>
        <taxon>Bacteria</taxon>
        <taxon>Pseudomonadati</taxon>
        <taxon>Pseudomonadota</taxon>
        <taxon>Betaproteobacteria</taxon>
        <taxon>Burkholderiales</taxon>
        <taxon>Burkholderiaceae</taxon>
        <taxon>Burkholderia</taxon>
        <taxon>Burkholderia cepacia complex</taxon>
    </lineage>
</organism>
<dbReference type="SUPFAM" id="SSF143469">
    <property type="entry name" value="ImmE5-like"/>
    <property type="match status" value="1"/>
</dbReference>
<dbReference type="InterPro" id="IPR037234">
    <property type="entry name" value="ImmE5_sf"/>
</dbReference>
<name>A0A1V2VTA2_9BURK</name>
<dbReference type="GO" id="GO:0030153">
    <property type="term" value="P:bacteriocin immunity"/>
    <property type="evidence" value="ECO:0007669"/>
    <property type="project" value="InterPro"/>
</dbReference>
<proteinExistence type="predicted"/>
<comment type="caution">
    <text evidence="1">The sequence shown here is derived from an EMBL/GenBank/DDBJ whole genome shotgun (WGS) entry which is preliminary data.</text>
</comment>
<dbReference type="EMBL" id="MUTJ01000104">
    <property type="protein sequence ID" value="ONU75250.1"/>
    <property type="molecule type" value="Genomic_DNA"/>
</dbReference>
<gene>
    <name evidence="1" type="ORF">A8E72_34635</name>
</gene>
<reference evidence="1 2" key="1">
    <citation type="submission" date="2016-08" db="EMBL/GenBank/DDBJ databases">
        <authorList>
            <person name="Seilhamer J.J."/>
        </authorList>
    </citation>
    <scope>NUCLEOTIDE SEQUENCE [LARGE SCALE GENOMIC DNA]</scope>
    <source>
        <strain evidence="1 2">VC14762</strain>
    </source>
</reference>
<accession>A0A1V2VTA2</accession>